<protein>
    <submittedName>
        <fullName evidence="5">HTH-type transcriptional regulator LutR</fullName>
    </submittedName>
</protein>
<dbReference type="GO" id="GO:0003677">
    <property type="term" value="F:DNA binding"/>
    <property type="evidence" value="ECO:0007669"/>
    <property type="project" value="UniProtKB-KW"/>
</dbReference>
<evidence type="ECO:0000313" key="6">
    <source>
        <dbReference type="Proteomes" id="UP000266178"/>
    </source>
</evidence>
<dbReference type="PRINTS" id="PR00035">
    <property type="entry name" value="HTHGNTR"/>
</dbReference>
<evidence type="ECO:0000259" key="4">
    <source>
        <dbReference type="PROSITE" id="PS50949"/>
    </source>
</evidence>
<comment type="caution">
    <text evidence="5">The sequence shown here is derived from an EMBL/GenBank/DDBJ whole genome shotgun (WGS) entry which is preliminary data.</text>
</comment>
<dbReference type="Proteomes" id="UP000266178">
    <property type="component" value="Unassembled WGS sequence"/>
</dbReference>
<dbReference type="SUPFAM" id="SSF48008">
    <property type="entry name" value="GntR ligand-binding domain-like"/>
    <property type="match status" value="1"/>
</dbReference>
<dbReference type="Gene3D" id="1.10.10.10">
    <property type="entry name" value="Winged helix-like DNA-binding domain superfamily/Winged helix DNA-binding domain"/>
    <property type="match status" value="1"/>
</dbReference>
<reference evidence="5 6" key="1">
    <citation type="submission" date="2018-08" db="EMBL/GenBank/DDBJ databases">
        <title>Meiothermus granaticius genome AF-68 sequencing project.</title>
        <authorList>
            <person name="Da Costa M.S."/>
            <person name="Albuquerque L."/>
            <person name="Raposo P."/>
            <person name="Froufe H.J.C."/>
            <person name="Barroso C.S."/>
            <person name="Egas C."/>
        </authorList>
    </citation>
    <scope>NUCLEOTIDE SEQUENCE [LARGE SCALE GENOMIC DNA]</scope>
    <source>
        <strain evidence="5 6">AF-68</strain>
    </source>
</reference>
<dbReference type="Pfam" id="PF07729">
    <property type="entry name" value="FCD"/>
    <property type="match status" value="1"/>
</dbReference>
<keyword evidence="6" id="KW-1185">Reference proteome</keyword>
<dbReference type="CDD" id="cd07377">
    <property type="entry name" value="WHTH_GntR"/>
    <property type="match status" value="1"/>
</dbReference>
<gene>
    <name evidence="5" type="primary">lutR</name>
    <name evidence="5" type="ORF">Mgrana_00712</name>
</gene>
<dbReference type="InterPro" id="IPR011711">
    <property type="entry name" value="GntR_C"/>
</dbReference>
<dbReference type="PANTHER" id="PTHR43537:SF5">
    <property type="entry name" value="UXU OPERON TRANSCRIPTIONAL REGULATOR"/>
    <property type="match status" value="1"/>
</dbReference>
<evidence type="ECO:0000256" key="3">
    <source>
        <dbReference type="ARBA" id="ARBA00023163"/>
    </source>
</evidence>
<dbReference type="GO" id="GO:0003700">
    <property type="term" value="F:DNA-binding transcription factor activity"/>
    <property type="evidence" value="ECO:0007669"/>
    <property type="project" value="InterPro"/>
</dbReference>
<dbReference type="PROSITE" id="PS50949">
    <property type="entry name" value="HTH_GNTR"/>
    <property type="match status" value="1"/>
</dbReference>
<dbReference type="InterPro" id="IPR008920">
    <property type="entry name" value="TF_FadR/GntR_C"/>
</dbReference>
<dbReference type="Pfam" id="PF00392">
    <property type="entry name" value="GntR"/>
    <property type="match status" value="1"/>
</dbReference>
<dbReference type="EMBL" id="QWLB01000006">
    <property type="protein sequence ID" value="RIH93455.1"/>
    <property type="molecule type" value="Genomic_DNA"/>
</dbReference>
<accession>A0A399FCK4</accession>
<dbReference type="InterPro" id="IPR036390">
    <property type="entry name" value="WH_DNA-bd_sf"/>
</dbReference>
<dbReference type="InterPro" id="IPR000524">
    <property type="entry name" value="Tscrpt_reg_HTH_GntR"/>
</dbReference>
<dbReference type="AlphaFoldDB" id="A0A399FCK4"/>
<dbReference type="InterPro" id="IPR036388">
    <property type="entry name" value="WH-like_DNA-bd_sf"/>
</dbReference>
<evidence type="ECO:0000256" key="1">
    <source>
        <dbReference type="ARBA" id="ARBA00023015"/>
    </source>
</evidence>
<dbReference type="SMART" id="SM00345">
    <property type="entry name" value="HTH_GNTR"/>
    <property type="match status" value="1"/>
</dbReference>
<sequence>MLVRRARIPEQLAQELEKLLREKVWEPGAQLPPERELALRFGVSRASVRDALRILELHGWLEIRQGEGTRVASEAQGFSGRLRARLHEPVFIGELFELRRILEPAVAALAAQRVQGPGLEKLEGLLQEQQAASQDLHKFLELDLGFHRALAEAAQNGLLAELLQLLGVELRQTRLLATARRFRPALTLREHRRILKAIQERDPEGARAAMLAHLSTVERSANAQLKEVAG</sequence>
<dbReference type="PANTHER" id="PTHR43537">
    <property type="entry name" value="TRANSCRIPTIONAL REGULATOR, GNTR FAMILY"/>
    <property type="match status" value="1"/>
</dbReference>
<evidence type="ECO:0000256" key="2">
    <source>
        <dbReference type="ARBA" id="ARBA00023125"/>
    </source>
</evidence>
<keyword evidence="1" id="KW-0805">Transcription regulation</keyword>
<evidence type="ECO:0000313" key="5">
    <source>
        <dbReference type="EMBL" id="RIH93455.1"/>
    </source>
</evidence>
<feature type="domain" description="HTH gntR-type" evidence="4">
    <location>
        <begin position="6"/>
        <end position="74"/>
    </location>
</feature>
<dbReference type="Gene3D" id="1.20.120.530">
    <property type="entry name" value="GntR ligand-binding domain-like"/>
    <property type="match status" value="1"/>
</dbReference>
<keyword evidence="2" id="KW-0238">DNA-binding</keyword>
<proteinExistence type="predicted"/>
<dbReference type="SUPFAM" id="SSF46785">
    <property type="entry name" value="Winged helix' DNA-binding domain"/>
    <property type="match status" value="1"/>
</dbReference>
<name>A0A399FCK4_9DEIN</name>
<keyword evidence="3" id="KW-0804">Transcription</keyword>
<organism evidence="5 6">
    <name type="scientific">Meiothermus granaticius NBRC 107808</name>
    <dbReference type="NCBI Taxonomy" id="1227551"/>
    <lineage>
        <taxon>Bacteria</taxon>
        <taxon>Thermotogati</taxon>
        <taxon>Deinococcota</taxon>
        <taxon>Deinococci</taxon>
        <taxon>Thermales</taxon>
        <taxon>Thermaceae</taxon>
        <taxon>Meiothermus</taxon>
    </lineage>
</organism>
<dbReference type="RefSeq" id="WP_240631232.1">
    <property type="nucleotide sequence ID" value="NZ_BJXM01000013.1"/>
</dbReference>
<dbReference type="SMART" id="SM00895">
    <property type="entry name" value="FCD"/>
    <property type="match status" value="1"/>
</dbReference>